<dbReference type="OrthoDB" id="2905737at2"/>
<dbReference type="AlphaFoldDB" id="A0A0D5NP98"/>
<reference evidence="2" key="2">
    <citation type="submission" date="2015-03" db="EMBL/GenBank/DDBJ databases">
        <title>Genome sequence of Paenibacillus beijingensis strain DSM 24997T.</title>
        <authorList>
            <person name="Kwak Y."/>
            <person name="Shin J.-H."/>
        </authorList>
    </citation>
    <scope>NUCLEOTIDE SEQUENCE [LARGE SCALE GENOMIC DNA]</scope>
    <source>
        <strain evidence="2">DSM 24997</strain>
    </source>
</reference>
<reference evidence="1 2" key="1">
    <citation type="journal article" date="2015" name="J. Biotechnol.">
        <title>Complete genome sequence of Paenibacillus beijingensis 7188(T) (=DSM 24997(T)), a novel rhizobacterium from jujube garden soil.</title>
        <authorList>
            <person name="Kwak Y."/>
            <person name="Shin J.H."/>
        </authorList>
    </citation>
    <scope>NUCLEOTIDE SEQUENCE [LARGE SCALE GENOMIC DNA]</scope>
    <source>
        <strain evidence="1 2">DSM 24997</strain>
    </source>
</reference>
<sequence length="74" mass="8575">MEEKSVDYHLQQATVHLEAALSKSISHVIDHQQDKKMIGGKWEQFLGQFIGLVREKGKQSKVNVLSWITFPRLR</sequence>
<name>A0A0D5NP98_9BACL</name>
<dbReference type="PATRIC" id="fig|1126833.4.peg.4808"/>
<protein>
    <submittedName>
        <fullName evidence="1">Uncharacterized protein</fullName>
    </submittedName>
</protein>
<accession>A0A0D5NP98</accession>
<evidence type="ECO:0000313" key="2">
    <source>
        <dbReference type="Proteomes" id="UP000032633"/>
    </source>
</evidence>
<keyword evidence="2" id="KW-1185">Reference proteome</keyword>
<dbReference type="KEGG" id="pbj:VN24_21890"/>
<dbReference type="EMBL" id="CP011058">
    <property type="protein sequence ID" value="AJY76733.1"/>
    <property type="molecule type" value="Genomic_DNA"/>
</dbReference>
<proteinExistence type="predicted"/>
<gene>
    <name evidence="1" type="ORF">VN24_21890</name>
</gene>
<dbReference type="STRING" id="1126833.VN24_21890"/>
<dbReference type="RefSeq" id="WP_045672158.1">
    <property type="nucleotide sequence ID" value="NZ_CP011058.1"/>
</dbReference>
<dbReference type="HOGENOM" id="CLU_197534_1_0_9"/>
<organism evidence="1 2">
    <name type="scientific">Paenibacillus beijingensis</name>
    <dbReference type="NCBI Taxonomy" id="1126833"/>
    <lineage>
        <taxon>Bacteria</taxon>
        <taxon>Bacillati</taxon>
        <taxon>Bacillota</taxon>
        <taxon>Bacilli</taxon>
        <taxon>Bacillales</taxon>
        <taxon>Paenibacillaceae</taxon>
        <taxon>Paenibacillus</taxon>
    </lineage>
</organism>
<dbReference type="Proteomes" id="UP000032633">
    <property type="component" value="Chromosome"/>
</dbReference>
<evidence type="ECO:0000313" key="1">
    <source>
        <dbReference type="EMBL" id="AJY76733.1"/>
    </source>
</evidence>